<dbReference type="CDD" id="cd14498">
    <property type="entry name" value="DSP"/>
    <property type="match status" value="1"/>
</dbReference>
<evidence type="ECO:0000313" key="10">
    <source>
        <dbReference type="EMBL" id="CAL4758886.1"/>
    </source>
</evidence>
<dbReference type="Pfam" id="PF02132">
    <property type="entry name" value="RecR_ZnF"/>
    <property type="match status" value="1"/>
</dbReference>
<dbReference type="AlphaFoldDB" id="A0A9P1BDS3"/>
<keyword evidence="1" id="KW-0479">Metal-binding</keyword>
<dbReference type="PANTHER" id="PTHR30446:SF0">
    <property type="entry name" value="RECOMBINATION PROTEIN RECR"/>
    <property type="match status" value="1"/>
</dbReference>
<dbReference type="EMBL" id="CAMXCT030000001">
    <property type="protein sequence ID" value="CAL4758886.1"/>
    <property type="molecule type" value="Genomic_DNA"/>
</dbReference>
<keyword evidence="11" id="KW-1185">Reference proteome</keyword>
<evidence type="ECO:0000256" key="2">
    <source>
        <dbReference type="ARBA" id="ARBA00022763"/>
    </source>
</evidence>
<evidence type="ECO:0000256" key="3">
    <source>
        <dbReference type="ARBA" id="ARBA00022771"/>
    </source>
</evidence>
<sequence>MFVVGVILGAVWYATAADTKSNEEVARDKQIVKLQIERRDTLRQMLKATKASYEAGTTTVQAVLSAYQVELDAELAVADDNAHRARILEEQVNSLVAFEDRIVSLHRQRAHGGGIEALLATHAARLQARVRFMQQIQPDLLWIGNAGDLRDPSALHRLGIVAAVDVAFEEPIPKLSRELIYCRFPLIDGGGNDRSVLLQAIRTTSELITAGKKTLVACSAGMSRSPSIAVFALASFLKKDPSELATELSNEAALELNGSLWKELAEVYPTTVSAGNLSVNHLIDEFAKLPGIGKKTAERLAYHVLRVHANEALALADAIRQVKENVRHCRDCYNLAEGELCDVCQDPARDRTLLCVVEQPRDLMSIEQAGAYRGLYHVLLGRIAPLEGIGPEDLTIAGLVKRVQTGAFREIIMATNPTIEGDGTALHISSLLGETDVEITRLARGLTTGSVLEFANREMVADAMTGRQKF</sequence>
<dbReference type="PROSITE" id="PS01300">
    <property type="entry name" value="RECR"/>
    <property type="match status" value="1"/>
</dbReference>
<proteinExistence type="inferred from homology"/>
<dbReference type="Gene3D" id="3.90.190.10">
    <property type="entry name" value="Protein tyrosine phosphatase superfamily"/>
    <property type="match status" value="1"/>
</dbReference>
<comment type="caution">
    <text evidence="9">The sequence shown here is derived from an EMBL/GenBank/DDBJ whole genome shotgun (WGS) entry which is preliminary data.</text>
</comment>
<dbReference type="InterPro" id="IPR034137">
    <property type="entry name" value="TOPRIM_RecR"/>
</dbReference>
<dbReference type="InterPro" id="IPR000093">
    <property type="entry name" value="DNA_Rcmb_RecR"/>
</dbReference>
<dbReference type="SMART" id="SM00493">
    <property type="entry name" value="TOPRIM"/>
    <property type="match status" value="1"/>
</dbReference>
<evidence type="ECO:0000256" key="7">
    <source>
        <dbReference type="SAM" id="SignalP"/>
    </source>
</evidence>
<name>A0A9P1BDS3_9DINO</name>
<dbReference type="GO" id="GO:0006310">
    <property type="term" value="P:DNA recombination"/>
    <property type="evidence" value="ECO:0007669"/>
    <property type="project" value="UniProtKB-KW"/>
</dbReference>
<dbReference type="InterPro" id="IPR015967">
    <property type="entry name" value="Rcmb_RecR_Znf"/>
</dbReference>
<dbReference type="InterPro" id="IPR029021">
    <property type="entry name" value="Prot-tyrosine_phosphatase-like"/>
</dbReference>
<evidence type="ECO:0000313" key="9">
    <source>
        <dbReference type="EMBL" id="CAI3971574.1"/>
    </source>
</evidence>
<evidence type="ECO:0000256" key="6">
    <source>
        <dbReference type="ARBA" id="ARBA00023204"/>
    </source>
</evidence>
<gene>
    <name evidence="9" type="ORF">C1SCF055_LOCUS164</name>
</gene>
<dbReference type="EMBL" id="CAMXCT010000001">
    <property type="protein sequence ID" value="CAI3971574.1"/>
    <property type="molecule type" value="Genomic_DNA"/>
</dbReference>
<dbReference type="Gene3D" id="1.10.8.420">
    <property type="entry name" value="RecR Domain 1"/>
    <property type="match status" value="1"/>
</dbReference>
<dbReference type="SUPFAM" id="SSF111304">
    <property type="entry name" value="Recombination protein RecR"/>
    <property type="match status" value="1"/>
</dbReference>
<dbReference type="NCBIfam" id="TIGR00615">
    <property type="entry name" value="recR"/>
    <property type="match status" value="1"/>
</dbReference>
<feature type="chain" id="PRO_5043269362" evidence="7">
    <location>
        <begin position="17"/>
        <end position="470"/>
    </location>
</feature>
<evidence type="ECO:0000313" key="11">
    <source>
        <dbReference type="Proteomes" id="UP001152797"/>
    </source>
</evidence>
<dbReference type="Pfam" id="PF21176">
    <property type="entry name" value="RecR_HhH"/>
    <property type="match status" value="1"/>
</dbReference>
<dbReference type="PROSITE" id="PS50880">
    <property type="entry name" value="TOPRIM"/>
    <property type="match status" value="1"/>
</dbReference>
<keyword evidence="7" id="KW-0732">Signal</keyword>
<dbReference type="Pfam" id="PF13662">
    <property type="entry name" value="Toprim_4"/>
    <property type="match status" value="1"/>
</dbReference>
<evidence type="ECO:0000256" key="1">
    <source>
        <dbReference type="ARBA" id="ARBA00022723"/>
    </source>
</evidence>
<dbReference type="GO" id="GO:0006281">
    <property type="term" value="P:DNA repair"/>
    <property type="evidence" value="ECO:0007669"/>
    <property type="project" value="UniProtKB-KW"/>
</dbReference>
<dbReference type="GO" id="GO:0003677">
    <property type="term" value="F:DNA binding"/>
    <property type="evidence" value="ECO:0007669"/>
    <property type="project" value="InterPro"/>
</dbReference>
<feature type="domain" description="Toprim" evidence="8">
    <location>
        <begin position="352"/>
        <end position="447"/>
    </location>
</feature>
<dbReference type="InterPro" id="IPR023627">
    <property type="entry name" value="Rcmb_RecR"/>
</dbReference>
<evidence type="ECO:0000256" key="4">
    <source>
        <dbReference type="ARBA" id="ARBA00022833"/>
    </source>
</evidence>
<reference evidence="10 11" key="2">
    <citation type="submission" date="2024-05" db="EMBL/GenBank/DDBJ databases">
        <authorList>
            <person name="Chen Y."/>
            <person name="Shah S."/>
            <person name="Dougan E. K."/>
            <person name="Thang M."/>
            <person name="Chan C."/>
        </authorList>
    </citation>
    <scope>NUCLEOTIDE SEQUENCE [LARGE SCALE GENOMIC DNA]</scope>
</reference>
<keyword evidence="4" id="KW-0862">Zinc</keyword>
<dbReference type="EMBL" id="CAMXCT020000001">
    <property type="protein sequence ID" value="CAL1124949.1"/>
    <property type="molecule type" value="Genomic_DNA"/>
</dbReference>
<dbReference type="HAMAP" id="MF_00017">
    <property type="entry name" value="RecR"/>
    <property type="match status" value="1"/>
</dbReference>
<dbReference type="SUPFAM" id="SSF52799">
    <property type="entry name" value="(Phosphotyrosine protein) phosphatases II"/>
    <property type="match status" value="1"/>
</dbReference>
<keyword evidence="3" id="KW-0863">Zinc-finger</keyword>
<dbReference type="OrthoDB" id="6773162at2759"/>
<evidence type="ECO:0000256" key="5">
    <source>
        <dbReference type="ARBA" id="ARBA00023172"/>
    </source>
</evidence>
<accession>A0A9P1BDS3</accession>
<keyword evidence="6" id="KW-0234">DNA repair</keyword>
<dbReference type="GO" id="GO:0008270">
    <property type="term" value="F:zinc ion binding"/>
    <property type="evidence" value="ECO:0007669"/>
    <property type="project" value="UniProtKB-KW"/>
</dbReference>
<dbReference type="Proteomes" id="UP001152797">
    <property type="component" value="Unassembled WGS sequence"/>
</dbReference>
<evidence type="ECO:0000259" key="8">
    <source>
        <dbReference type="PROSITE" id="PS50880"/>
    </source>
</evidence>
<dbReference type="Gene3D" id="3.40.1360.10">
    <property type="match status" value="1"/>
</dbReference>
<keyword evidence="5" id="KW-0233">DNA recombination</keyword>
<reference evidence="9" key="1">
    <citation type="submission" date="2022-10" db="EMBL/GenBank/DDBJ databases">
        <authorList>
            <person name="Chen Y."/>
            <person name="Dougan E. K."/>
            <person name="Chan C."/>
            <person name="Rhodes N."/>
            <person name="Thang M."/>
        </authorList>
    </citation>
    <scope>NUCLEOTIDE SEQUENCE</scope>
</reference>
<dbReference type="PANTHER" id="PTHR30446">
    <property type="entry name" value="RECOMBINATION PROTEIN RECR"/>
    <property type="match status" value="1"/>
</dbReference>
<dbReference type="CDD" id="cd01025">
    <property type="entry name" value="TOPRIM_recR"/>
    <property type="match status" value="1"/>
</dbReference>
<dbReference type="InterPro" id="IPR006171">
    <property type="entry name" value="TOPRIM_dom"/>
</dbReference>
<feature type="signal peptide" evidence="7">
    <location>
        <begin position="1"/>
        <end position="16"/>
    </location>
</feature>
<keyword evidence="2" id="KW-0227">DNA damage</keyword>
<organism evidence="9">
    <name type="scientific">Cladocopium goreaui</name>
    <dbReference type="NCBI Taxonomy" id="2562237"/>
    <lineage>
        <taxon>Eukaryota</taxon>
        <taxon>Sar</taxon>
        <taxon>Alveolata</taxon>
        <taxon>Dinophyceae</taxon>
        <taxon>Suessiales</taxon>
        <taxon>Symbiodiniaceae</taxon>
        <taxon>Cladocopium</taxon>
    </lineage>
</organism>
<protein>
    <submittedName>
        <fullName evidence="10">Recombination protein RecR</fullName>
    </submittedName>
</protein>